<sequence>MIVDPKSEERLDRAFMALADPIRRRIIARLSRGSATVNELAEPFEISKQAVSKHIQVLEQAGLVTRTRDAQRRPVHLNAVELERMTSWIDRYRLIHEQQFRSLDAVLGAMGASDAAAKASVDTIKEKEL</sequence>
<evidence type="ECO:0000313" key="3">
    <source>
        <dbReference type="Proteomes" id="UP001425155"/>
    </source>
</evidence>
<dbReference type="PRINTS" id="PR00778">
    <property type="entry name" value="HTHARSR"/>
</dbReference>
<dbReference type="InterPro" id="IPR036390">
    <property type="entry name" value="WH_DNA-bd_sf"/>
</dbReference>
<organism evidence="2 3">
    <name type="scientific">Leifsonia stereocauli</name>
    <dbReference type="NCBI Taxonomy" id="3134136"/>
    <lineage>
        <taxon>Bacteria</taxon>
        <taxon>Bacillati</taxon>
        <taxon>Actinomycetota</taxon>
        <taxon>Actinomycetes</taxon>
        <taxon>Micrococcales</taxon>
        <taxon>Microbacteriaceae</taxon>
        <taxon>Leifsonia</taxon>
    </lineage>
</organism>
<dbReference type="PROSITE" id="PS50987">
    <property type="entry name" value="HTH_ARSR_2"/>
    <property type="match status" value="1"/>
</dbReference>
<name>A0ABU9W7G6_9MICO</name>
<reference evidence="2 3" key="1">
    <citation type="submission" date="2024-03" db="EMBL/GenBank/DDBJ databases">
        <title>YIM 134122 draft genome.</title>
        <authorList>
            <person name="Zuo S."/>
            <person name="Xiong L."/>
        </authorList>
    </citation>
    <scope>NUCLEOTIDE SEQUENCE [LARGE SCALE GENOMIC DNA]</scope>
    <source>
        <strain evidence="2 3">YIM 134122</strain>
    </source>
</reference>
<evidence type="ECO:0000259" key="1">
    <source>
        <dbReference type="PROSITE" id="PS50987"/>
    </source>
</evidence>
<dbReference type="Gene3D" id="1.10.10.10">
    <property type="entry name" value="Winged helix-like DNA-binding domain superfamily/Winged helix DNA-binding domain"/>
    <property type="match status" value="1"/>
</dbReference>
<keyword evidence="3" id="KW-1185">Reference proteome</keyword>
<dbReference type="NCBIfam" id="NF033788">
    <property type="entry name" value="HTH_metalloreg"/>
    <property type="match status" value="1"/>
</dbReference>
<dbReference type="InterPro" id="IPR011991">
    <property type="entry name" value="ArsR-like_HTH"/>
</dbReference>
<dbReference type="EMBL" id="JBCLVG010000003">
    <property type="protein sequence ID" value="MEN1947956.1"/>
    <property type="molecule type" value="Genomic_DNA"/>
</dbReference>
<dbReference type="InterPro" id="IPR001845">
    <property type="entry name" value="HTH_ArsR_DNA-bd_dom"/>
</dbReference>
<dbReference type="CDD" id="cd00090">
    <property type="entry name" value="HTH_ARSR"/>
    <property type="match status" value="1"/>
</dbReference>
<feature type="domain" description="HTH arsR-type" evidence="1">
    <location>
        <begin position="3"/>
        <end position="97"/>
    </location>
</feature>
<dbReference type="InterPro" id="IPR036388">
    <property type="entry name" value="WH-like_DNA-bd_sf"/>
</dbReference>
<dbReference type="PANTHER" id="PTHR38600:SF2">
    <property type="entry name" value="SLL0088 PROTEIN"/>
    <property type="match status" value="1"/>
</dbReference>
<dbReference type="SUPFAM" id="SSF46785">
    <property type="entry name" value="Winged helix' DNA-binding domain"/>
    <property type="match status" value="1"/>
</dbReference>
<dbReference type="Proteomes" id="UP001425155">
    <property type="component" value="Unassembled WGS sequence"/>
</dbReference>
<evidence type="ECO:0000313" key="2">
    <source>
        <dbReference type="EMBL" id="MEN1947956.1"/>
    </source>
</evidence>
<dbReference type="RefSeq" id="WP_342115725.1">
    <property type="nucleotide sequence ID" value="NZ_JBCAUN010000003.1"/>
</dbReference>
<dbReference type="PANTHER" id="PTHR38600">
    <property type="entry name" value="TRANSCRIPTIONAL REGULATORY PROTEIN"/>
    <property type="match status" value="1"/>
</dbReference>
<dbReference type="Pfam" id="PF12840">
    <property type="entry name" value="HTH_20"/>
    <property type="match status" value="1"/>
</dbReference>
<proteinExistence type="predicted"/>
<gene>
    <name evidence="2" type="ORF">WJX64_15465</name>
</gene>
<dbReference type="SMART" id="SM00418">
    <property type="entry name" value="HTH_ARSR"/>
    <property type="match status" value="1"/>
</dbReference>
<comment type="caution">
    <text evidence="2">The sequence shown here is derived from an EMBL/GenBank/DDBJ whole genome shotgun (WGS) entry which is preliminary data.</text>
</comment>
<accession>A0ABU9W7G6</accession>
<protein>
    <submittedName>
        <fullName evidence="2">Metalloregulator ArsR/SmtB family transcription factor</fullName>
    </submittedName>
</protein>